<reference evidence="1 2" key="1">
    <citation type="journal article" date="2016" name="Sci. Rep.">
        <title>The Dendrobium catenatum Lindl. genome sequence provides insights into polysaccharide synthase, floral development and adaptive evolution.</title>
        <authorList>
            <person name="Zhang G.Q."/>
            <person name="Xu Q."/>
            <person name="Bian C."/>
            <person name="Tsai W.C."/>
            <person name="Yeh C.M."/>
            <person name="Liu K.W."/>
            <person name="Yoshida K."/>
            <person name="Zhang L.S."/>
            <person name="Chang S.B."/>
            <person name="Chen F."/>
            <person name="Shi Y."/>
            <person name="Su Y.Y."/>
            <person name="Zhang Y.Q."/>
            <person name="Chen L.J."/>
            <person name="Yin Y."/>
            <person name="Lin M."/>
            <person name="Huang H."/>
            <person name="Deng H."/>
            <person name="Wang Z.W."/>
            <person name="Zhu S.L."/>
            <person name="Zhao X."/>
            <person name="Deng C."/>
            <person name="Niu S.C."/>
            <person name="Huang J."/>
            <person name="Wang M."/>
            <person name="Liu G.H."/>
            <person name="Yang H.J."/>
            <person name="Xiao X.J."/>
            <person name="Hsiao Y.Y."/>
            <person name="Wu W.L."/>
            <person name="Chen Y.Y."/>
            <person name="Mitsuda N."/>
            <person name="Ohme-Takagi M."/>
            <person name="Luo Y.B."/>
            <person name="Van de Peer Y."/>
            <person name="Liu Z.J."/>
        </authorList>
    </citation>
    <scope>NUCLEOTIDE SEQUENCE [LARGE SCALE GENOMIC DNA]</scope>
    <source>
        <tissue evidence="1">The whole plant</tissue>
    </source>
</reference>
<evidence type="ECO:0000313" key="1">
    <source>
        <dbReference type="EMBL" id="PKU60178.1"/>
    </source>
</evidence>
<reference evidence="1 2" key="2">
    <citation type="journal article" date="2017" name="Nature">
        <title>The Apostasia genome and the evolution of orchids.</title>
        <authorList>
            <person name="Zhang G.Q."/>
            <person name="Liu K.W."/>
            <person name="Li Z."/>
            <person name="Lohaus R."/>
            <person name="Hsiao Y.Y."/>
            <person name="Niu S.C."/>
            <person name="Wang J.Y."/>
            <person name="Lin Y.C."/>
            <person name="Xu Q."/>
            <person name="Chen L.J."/>
            <person name="Yoshida K."/>
            <person name="Fujiwara S."/>
            <person name="Wang Z.W."/>
            <person name="Zhang Y.Q."/>
            <person name="Mitsuda N."/>
            <person name="Wang M."/>
            <person name="Liu G.H."/>
            <person name="Pecoraro L."/>
            <person name="Huang H.X."/>
            <person name="Xiao X.J."/>
            <person name="Lin M."/>
            <person name="Wu X.Y."/>
            <person name="Wu W.L."/>
            <person name="Chen Y.Y."/>
            <person name="Chang S.B."/>
            <person name="Sakamoto S."/>
            <person name="Ohme-Takagi M."/>
            <person name="Yagi M."/>
            <person name="Zeng S.J."/>
            <person name="Shen C.Y."/>
            <person name="Yeh C.M."/>
            <person name="Luo Y.B."/>
            <person name="Tsai W.C."/>
            <person name="Van de Peer Y."/>
            <person name="Liu Z.J."/>
        </authorList>
    </citation>
    <scope>NUCLEOTIDE SEQUENCE [LARGE SCALE GENOMIC DNA]</scope>
    <source>
        <tissue evidence="1">The whole plant</tissue>
    </source>
</reference>
<dbReference type="Proteomes" id="UP000233837">
    <property type="component" value="Unassembled WGS sequence"/>
</dbReference>
<organism evidence="1 2">
    <name type="scientific">Dendrobium catenatum</name>
    <dbReference type="NCBI Taxonomy" id="906689"/>
    <lineage>
        <taxon>Eukaryota</taxon>
        <taxon>Viridiplantae</taxon>
        <taxon>Streptophyta</taxon>
        <taxon>Embryophyta</taxon>
        <taxon>Tracheophyta</taxon>
        <taxon>Spermatophyta</taxon>
        <taxon>Magnoliopsida</taxon>
        <taxon>Liliopsida</taxon>
        <taxon>Asparagales</taxon>
        <taxon>Orchidaceae</taxon>
        <taxon>Epidendroideae</taxon>
        <taxon>Malaxideae</taxon>
        <taxon>Dendrobiinae</taxon>
        <taxon>Dendrobium</taxon>
    </lineage>
</organism>
<dbReference type="EMBL" id="KZ503990">
    <property type="protein sequence ID" value="PKU60178.1"/>
    <property type="molecule type" value="Genomic_DNA"/>
</dbReference>
<dbReference type="AlphaFoldDB" id="A0A2I0V9T9"/>
<protein>
    <submittedName>
        <fullName evidence="1">Uncharacterized protein</fullName>
    </submittedName>
</protein>
<proteinExistence type="predicted"/>
<evidence type="ECO:0000313" key="2">
    <source>
        <dbReference type="Proteomes" id="UP000233837"/>
    </source>
</evidence>
<keyword evidence="2" id="KW-1185">Reference proteome</keyword>
<sequence length="84" mass="9776">MVEFEREKIFVGFKGVWREFHMVAPKSLHLSTIRFKVYLEKSFGKKKISLVLKDSATPPYRGSESDSRFSSCERNYGYMPYLGG</sequence>
<accession>A0A2I0V9T9</accession>
<gene>
    <name evidence="1" type="ORF">MA16_Dca020975</name>
</gene>
<name>A0A2I0V9T9_9ASPA</name>